<dbReference type="GO" id="GO:0006565">
    <property type="term" value="P:L-serine catabolic process"/>
    <property type="evidence" value="ECO:0007669"/>
    <property type="project" value="TreeGrafter"/>
</dbReference>
<dbReference type="InterPro" id="IPR036052">
    <property type="entry name" value="TrpB-like_PALP_sf"/>
</dbReference>
<organism evidence="5">
    <name type="scientific">Salmonella enterica subsp. enterica serovar Typhi str. 404ty</name>
    <dbReference type="NCBI Taxonomy" id="497977"/>
    <lineage>
        <taxon>Bacteria</taxon>
        <taxon>Pseudomonadati</taxon>
        <taxon>Pseudomonadota</taxon>
        <taxon>Gammaproteobacteria</taxon>
        <taxon>Enterobacterales</taxon>
        <taxon>Enterobacteriaceae</taxon>
        <taxon>Salmonella</taxon>
    </lineage>
</organism>
<accession>A0A719TAN5</accession>
<dbReference type="GO" id="GO:0009097">
    <property type="term" value="P:isoleucine biosynthetic process"/>
    <property type="evidence" value="ECO:0007669"/>
    <property type="project" value="TreeGrafter"/>
</dbReference>
<keyword evidence="2" id="KW-0663">Pyridoxal phosphate</keyword>
<dbReference type="GO" id="GO:0004794">
    <property type="term" value="F:threonine deaminase activity"/>
    <property type="evidence" value="ECO:0007669"/>
    <property type="project" value="TreeGrafter"/>
</dbReference>
<dbReference type="Pfam" id="PF00291">
    <property type="entry name" value="PALP"/>
    <property type="match status" value="1"/>
</dbReference>
<dbReference type="PANTHER" id="PTHR48078">
    <property type="entry name" value="THREONINE DEHYDRATASE, MITOCHONDRIAL-RELATED"/>
    <property type="match status" value="1"/>
</dbReference>
<protein>
    <submittedName>
        <fullName evidence="5">Pyridoxal-phosphate dependent enzyme</fullName>
    </submittedName>
</protein>
<dbReference type="Gene3D" id="3.40.50.1100">
    <property type="match status" value="1"/>
</dbReference>
<comment type="cofactor">
    <cofactor evidence="1">
        <name>pyridoxal 5'-phosphate</name>
        <dbReference type="ChEBI" id="CHEBI:597326"/>
    </cofactor>
</comment>
<evidence type="ECO:0000256" key="1">
    <source>
        <dbReference type="ARBA" id="ARBA00001933"/>
    </source>
</evidence>
<dbReference type="GO" id="GO:0003941">
    <property type="term" value="F:L-serine ammonia-lyase activity"/>
    <property type="evidence" value="ECO:0007669"/>
    <property type="project" value="TreeGrafter"/>
</dbReference>
<dbReference type="SUPFAM" id="SSF53686">
    <property type="entry name" value="Tryptophan synthase beta subunit-like PLP-dependent enzymes"/>
    <property type="match status" value="1"/>
</dbReference>
<evidence type="ECO:0000256" key="3">
    <source>
        <dbReference type="ARBA" id="ARBA00023239"/>
    </source>
</evidence>
<reference evidence="5" key="1">
    <citation type="journal article" date="2018" name="Genome Biol.">
        <title>SKESA: strategic k-mer extension for scrupulous assemblies.</title>
        <authorList>
            <person name="Souvorov A."/>
            <person name="Agarwala R."/>
            <person name="Lipman D.J."/>
        </authorList>
    </citation>
    <scope>NUCLEOTIDE SEQUENCE</scope>
    <source>
        <strain evidence="5">404ty</strain>
    </source>
</reference>
<feature type="domain" description="Tryptophan synthase beta chain-like PALP" evidence="4">
    <location>
        <begin position="2"/>
        <end position="66"/>
    </location>
</feature>
<dbReference type="InterPro" id="IPR050147">
    <property type="entry name" value="Ser/Thr_Dehydratase"/>
</dbReference>
<sequence>TYEIVRELVDDIVLVSEDEIRNSMIALIQRNKVITEGAGALACAALLSGKLDSHIQNRKTVSIISGGNIDLSRVSQITGLVDA</sequence>
<reference evidence="5" key="2">
    <citation type="submission" date="2019-01" db="EMBL/GenBank/DDBJ databases">
        <authorList>
            <consortium name="NCBI Pathogen Detection Project"/>
        </authorList>
    </citation>
    <scope>NUCLEOTIDE SEQUENCE</scope>
    <source>
        <strain evidence="5">404ty</strain>
    </source>
</reference>
<evidence type="ECO:0000259" key="4">
    <source>
        <dbReference type="Pfam" id="PF00291"/>
    </source>
</evidence>
<name>A0A719TAN5_SALTI</name>
<comment type="caution">
    <text evidence="5">The sequence shown here is derived from an EMBL/GenBank/DDBJ whole genome shotgun (WGS) entry which is preliminary data.</text>
</comment>
<proteinExistence type="predicted"/>
<dbReference type="PANTHER" id="PTHR48078:SF6">
    <property type="entry name" value="L-THREONINE DEHYDRATASE CATABOLIC TDCB"/>
    <property type="match status" value="1"/>
</dbReference>
<evidence type="ECO:0000256" key="2">
    <source>
        <dbReference type="ARBA" id="ARBA00022898"/>
    </source>
</evidence>
<dbReference type="GO" id="GO:0006567">
    <property type="term" value="P:L-threonine catabolic process"/>
    <property type="evidence" value="ECO:0007669"/>
    <property type="project" value="TreeGrafter"/>
</dbReference>
<feature type="non-terminal residue" evidence="5">
    <location>
        <position position="1"/>
    </location>
</feature>
<gene>
    <name evidence="5" type="ORF">G1Y39_19210</name>
</gene>
<dbReference type="AlphaFoldDB" id="A0A719TAN5"/>
<keyword evidence="3" id="KW-0456">Lyase</keyword>
<dbReference type="InterPro" id="IPR001926">
    <property type="entry name" value="TrpB-like_PALP"/>
</dbReference>
<dbReference type="EMBL" id="DAAPRI010000029">
    <property type="protein sequence ID" value="HAD7396496.1"/>
    <property type="molecule type" value="Genomic_DNA"/>
</dbReference>
<evidence type="ECO:0000313" key="5">
    <source>
        <dbReference type="EMBL" id="HAD7396496.1"/>
    </source>
</evidence>